<keyword evidence="7" id="KW-0663">Pyridoxal phosphate</keyword>
<keyword evidence="6" id="KW-0479">Metal-binding</keyword>
<dbReference type="AlphaFoldDB" id="A0A4T2BQ46"/>
<dbReference type="RefSeq" id="WP_136643402.1">
    <property type="nucleotide sequence ID" value="NZ_QYRT01000045.1"/>
</dbReference>
<comment type="catalytic activity">
    <reaction evidence="11">
        <text>N(6)-(pyridoxal phosphate)-L-lysyl-[4-amino-5-hydroxymethyl-2-methylpyrimidine phosphate synthase] + L-histidyl-[4-amino-5-hydroxymethyl-2-methylpyrimidine phosphate synthase] + 2 Fe(3+) + 4 H2O = L-lysyl-[4-amino-5-hydroxymethyl-2-methylpyrimidine phosphate synthase] + (2S)-2-amino-5-hydroxy-4-oxopentanoyl-[4-amino-5-hydroxymethyl-2-methylpyrimidine phosphate synthase] + 4-amino-2-methyl-5-(phosphooxymethyl)pyrimidine + 3-oxopropanoate + 2 Fe(2+) + 2 H(+)</text>
        <dbReference type="Rhea" id="RHEA:65756"/>
        <dbReference type="Rhea" id="RHEA-COMP:16892"/>
        <dbReference type="Rhea" id="RHEA-COMP:16893"/>
        <dbReference type="Rhea" id="RHEA-COMP:16894"/>
        <dbReference type="Rhea" id="RHEA-COMP:16895"/>
        <dbReference type="ChEBI" id="CHEBI:15377"/>
        <dbReference type="ChEBI" id="CHEBI:15378"/>
        <dbReference type="ChEBI" id="CHEBI:29033"/>
        <dbReference type="ChEBI" id="CHEBI:29034"/>
        <dbReference type="ChEBI" id="CHEBI:29969"/>
        <dbReference type="ChEBI" id="CHEBI:29979"/>
        <dbReference type="ChEBI" id="CHEBI:33190"/>
        <dbReference type="ChEBI" id="CHEBI:58354"/>
        <dbReference type="ChEBI" id="CHEBI:143915"/>
        <dbReference type="ChEBI" id="CHEBI:157692"/>
    </reaction>
    <physiologicalReaction direction="left-to-right" evidence="11">
        <dbReference type="Rhea" id="RHEA:65757"/>
    </physiologicalReaction>
</comment>
<dbReference type="Proteomes" id="UP000306192">
    <property type="component" value="Unassembled WGS sequence"/>
</dbReference>
<evidence type="ECO:0000259" key="13">
    <source>
        <dbReference type="Pfam" id="PF09084"/>
    </source>
</evidence>
<keyword evidence="12" id="KW-0732">Signal</keyword>
<dbReference type="EMBL" id="QYRT01000045">
    <property type="protein sequence ID" value="TIH31516.1"/>
    <property type="molecule type" value="Genomic_DNA"/>
</dbReference>
<evidence type="ECO:0000256" key="12">
    <source>
        <dbReference type="SAM" id="SignalP"/>
    </source>
</evidence>
<evidence type="ECO:0000256" key="6">
    <source>
        <dbReference type="ARBA" id="ARBA00022723"/>
    </source>
</evidence>
<dbReference type="PANTHER" id="PTHR31528">
    <property type="entry name" value="4-AMINO-5-HYDROXYMETHYL-2-METHYLPYRIMIDINE PHOSPHATE SYNTHASE THI11-RELATED"/>
    <property type="match status" value="1"/>
</dbReference>
<evidence type="ECO:0000256" key="11">
    <source>
        <dbReference type="ARBA" id="ARBA00048179"/>
    </source>
</evidence>
<comment type="subunit">
    <text evidence="4">Homodimer.</text>
</comment>
<keyword evidence="15" id="KW-1185">Reference proteome</keyword>
<dbReference type="OrthoDB" id="174578at2"/>
<sequence length="391" mass="41072">MKHSKRIALGVAAIAASAALALSGCSSSSSTSTATSGNSGNPSVTGGALIPVKLQLQWFTQAQFAGYYAALDQGYFTDEGLDVSIIEGGTDIVPQTQLADGSVDYAVAWVPKALASREQGAGITDVAQIFQKSGTLQVSMAAKNIKTAADLKGKIVGNWGFGNEFEMFAGITKAGLNPATDVQLVQQAFDESGLLDGSIDAAQAETYNEYAQILETTNPATGKLYQPSDLNVIDWNTEGTAMLQDAIWANTDKLKNDTTYQDTTVKFLTAALKGWIYARDNPQKASDIVVAKGSQLGASHQLWQTNEVNKLIWPSSAGIGIVSDAAWKQTVGVAMSAKNLEGSTVITKAPDSDAYTNTYVQKALDALKSQGVDVTGSSFTPLTVTLTEGGK</sequence>
<feature type="signal peptide" evidence="12">
    <location>
        <begin position="1"/>
        <end position="21"/>
    </location>
</feature>
<organism evidence="14 15">
    <name type="scientific">Subtercola vilae</name>
    <dbReference type="NCBI Taxonomy" id="2056433"/>
    <lineage>
        <taxon>Bacteria</taxon>
        <taxon>Bacillati</taxon>
        <taxon>Actinomycetota</taxon>
        <taxon>Actinomycetes</taxon>
        <taxon>Micrococcales</taxon>
        <taxon>Microbacteriaceae</taxon>
        <taxon>Subtercola</taxon>
    </lineage>
</organism>
<dbReference type="Pfam" id="PF09084">
    <property type="entry name" value="NMT1"/>
    <property type="match status" value="1"/>
</dbReference>
<keyword evidence="8" id="KW-0784">Thiamine biosynthesis</keyword>
<evidence type="ECO:0000256" key="5">
    <source>
        <dbReference type="ARBA" id="ARBA00022679"/>
    </source>
</evidence>
<gene>
    <name evidence="14" type="ORF">D4765_16480</name>
</gene>
<evidence type="ECO:0000256" key="1">
    <source>
        <dbReference type="ARBA" id="ARBA00003469"/>
    </source>
</evidence>
<protein>
    <recommendedName>
        <fullName evidence="10">Thiamine pyrimidine synthase</fullName>
    </recommendedName>
</protein>
<feature type="chain" id="PRO_5039443166" description="Thiamine pyrimidine synthase" evidence="12">
    <location>
        <begin position="22"/>
        <end position="391"/>
    </location>
</feature>
<keyword evidence="5" id="KW-0808">Transferase</keyword>
<reference evidence="14 15" key="1">
    <citation type="journal article" date="2019" name="Microorganisms">
        <title>Systematic Affiliation and Genome Analysis of Subtercola vilae DB165(T) with Particular Emphasis on Cold Adaptation of an Isolate from a High-Altitude Cold Volcano Lake.</title>
        <authorList>
            <person name="Villalobos A.S."/>
            <person name="Wiese J."/>
            <person name="Imhoff J.F."/>
            <person name="Dorador C."/>
            <person name="Keller A."/>
            <person name="Hentschel U."/>
        </authorList>
    </citation>
    <scope>NUCLEOTIDE SEQUENCE [LARGE SCALE GENOMIC DNA]</scope>
    <source>
        <strain evidence="14 15">DB165</strain>
    </source>
</reference>
<comment type="caution">
    <text evidence="14">The sequence shown here is derived from an EMBL/GenBank/DDBJ whole genome shotgun (WGS) entry which is preliminary data.</text>
</comment>
<comment type="function">
    <text evidence="1">Responsible for the formation of the pyrimidine heterocycle in the thiamine biosynthesis pathway. Catalyzes the formation of hydroxymethylpyrimidine phosphate (HMP-P) from histidine and pyridoxal phosphate (PLP). The protein uses PLP and the active site histidine to form HMP-P, generating an inactive enzyme. The enzyme can only undergo a single turnover, which suggests it is a suicide enzyme.</text>
</comment>
<dbReference type="PROSITE" id="PS51257">
    <property type="entry name" value="PROKAR_LIPOPROTEIN"/>
    <property type="match status" value="1"/>
</dbReference>
<dbReference type="SUPFAM" id="SSF53850">
    <property type="entry name" value="Periplasmic binding protein-like II"/>
    <property type="match status" value="1"/>
</dbReference>
<evidence type="ECO:0000256" key="8">
    <source>
        <dbReference type="ARBA" id="ARBA00022977"/>
    </source>
</evidence>
<evidence type="ECO:0000313" key="14">
    <source>
        <dbReference type="EMBL" id="TIH31516.1"/>
    </source>
</evidence>
<evidence type="ECO:0000256" key="10">
    <source>
        <dbReference type="ARBA" id="ARBA00033171"/>
    </source>
</evidence>
<evidence type="ECO:0000256" key="4">
    <source>
        <dbReference type="ARBA" id="ARBA00011738"/>
    </source>
</evidence>
<name>A0A4T2BQ46_9MICO</name>
<dbReference type="GO" id="GO:0046872">
    <property type="term" value="F:metal ion binding"/>
    <property type="evidence" value="ECO:0007669"/>
    <property type="project" value="UniProtKB-KW"/>
</dbReference>
<comment type="similarity">
    <text evidence="3">Belongs to the NMT1/THI5 family.</text>
</comment>
<accession>A0A4T2BQ46</accession>
<keyword evidence="9" id="KW-0408">Iron</keyword>
<dbReference type="InterPro" id="IPR015168">
    <property type="entry name" value="SsuA/THI5"/>
</dbReference>
<feature type="domain" description="SsuA/THI5-like" evidence="13">
    <location>
        <begin position="62"/>
        <end position="285"/>
    </location>
</feature>
<dbReference type="PANTHER" id="PTHR31528:SF1">
    <property type="entry name" value="4-AMINO-5-HYDROXYMETHYL-2-METHYLPYRIMIDINE PHOSPHATE SYNTHASE THI11-RELATED"/>
    <property type="match status" value="1"/>
</dbReference>
<evidence type="ECO:0000256" key="3">
    <source>
        <dbReference type="ARBA" id="ARBA00009406"/>
    </source>
</evidence>
<proteinExistence type="inferred from homology"/>
<comment type="pathway">
    <text evidence="2">Cofactor biosynthesis; thiamine diphosphate biosynthesis.</text>
</comment>
<dbReference type="InterPro" id="IPR027939">
    <property type="entry name" value="NMT1/THI5"/>
</dbReference>
<dbReference type="GO" id="GO:0009228">
    <property type="term" value="P:thiamine biosynthetic process"/>
    <property type="evidence" value="ECO:0007669"/>
    <property type="project" value="UniProtKB-KW"/>
</dbReference>
<evidence type="ECO:0000256" key="2">
    <source>
        <dbReference type="ARBA" id="ARBA00004948"/>
    </source>
</evidence>
<dbReference type="Gene3D" id="3.40.190.10">
    <property type="entry name" value="Periplasmic binding protein-like II"/>
    <property type="match status" value="2"/>
</dbReference>
<dbReference type="GO" id="GO:0016740">
    <property type="term" value="F:transferase activity"/>
    <property type="evidence" value="ECO:0007669"/>
    <property type="project" value="UniProtKB-KW"/>
</dbReference>
<evidence type="ECO:0000256" key="7">
    <source>
        <dbReference type="ARBA" id="ARBA00022898"/>
    </source>
</evidence>
<evidence type="ECO:0000256" key="9">
    <source>
        <dbReference type="ARBA" id="ARBA00023004"/>
    </source>
</evidence>
<evidence type="ECO:0000313" key="15">
    <source>
        <dbReference type="Proteomes" id="UP000306192"/>
    </source>
</evidence>